<evidence type="ECO:0000256" key="1">
    <source>
        <dbReference type="SAM" id="MobiDB-lite"/>
    </source>
</evidence>
<dbReference type="EMBL" id="JAVFKD010000014">
    <property type="protein sequence ID" value="KAK5990917.1"/>
    <property type="molecule type" value="Genomic_DNA"/>
</dbReference>
<proteinExistence type="predicted"/>
<keyword evidence="4" id="KW-1185">Reference proteome</keyword>
<feature type="compositionally biased region" description="Polar residues" evidence="1">
    <location>
        <begin position="96"/>
        <end position="112"/>
    </location>
</feature>
<protein>
    <recommendedName>
        <fullName evidence="2">BTB domain-containing protein</fullName>
    </recommendedName>
</protein>
<reference evidence="3 4" key="1">
    <citation type="submission" date="2024-01" db="EMBL/GenBank/DDBJ databases">
        <title>Complete genome of Cladobotryum mycophilum ATHUM6906.</title>
        <authorList>
            <person name="Christinaki A.C."/>
            <person name="Myridakis A.I."/>
            <person name="Kouvelis V.N."/>
        </authorList>
    </citation>
    <scope>NUCLEOTIDE SEQUENCE [LARGE SCALE GENOMIC DNA]</scope>
    <source>
        <strain evidence="3 4">ATHUM6906</strain>
    </source>
</reference>
<dbReference type="Pfam" id="PF00651">
    <property type="entry name" value="BTB"/>
    <property type="match status" value="1"/>
</dbReference>
<organism evidence="3 4">
    <name type="scientific">Cladobotryum mycophilum</name>
    <dbReference type="NCBI Taxonomy" id="491253"/>
    <lineage>
        <taxon>Eukaryota</taxon>
        <taxon>Fungi</taxon>
        <taxon>Dikarya</taxon>
        <taxon>Ascomycota</taxon>
        <taxon>Pezizomycotina</taxon>
        <taxon>Sordariomycetes</taxon>
        <taxon>Hypocreomycetidae</taxon>
        <taxon>Hypocreales</taxon>
        <taxon>Hypocreaceae</taxon>
        <taxon>Cladobotryum</taxon>
    </lineage>
</organism>
<dbReference type="SUPFAM" id="SSF54695">
    <property type="entry name" value="POZ domain"/>
    <property type="match status" value="1"/>
</dbReference>
<dbReference type="InterPro" id="IPR011333">
    <property type="entry name" value="SKP1/BTB/POZ_sf"/>
</dbReference>
<dbReference type="CDD" id="cd18186">
    <property type="entry name" value="BTB_POZ_ZBTB_KLHL-like"/>
    <property type="match status" value="1"/>
</dbReference>
<feature type="region of interest" description="Disordered" evidence="1">
    <location>
        <begin position="1"/>
        <end position="177"/>
    </location>
</feature>
<feature type="compositionally biased region" description="Basic residues" evidence="1">
    <location>
        <begin position="11"/>
        <end position="23"/>
    </location>
</feature>
<evidence type="ECO:0000313" key="3">
    <source>
        <dbReference type="EMBL" id="KAK5990917.1"/>
    </source>
</evidence>
<gene>
    <name evidence="3" type="ORF">PT974_09192</name>
</gene>
<feature type="domain" description="BTB" evidence="2">
    <location>
        <begin position="206"/>
        <end position="272"/>
    </location>
</feature>
<name>A0ABR0SGI2_9HYPO</name>
<accession>A0ABR0SGI2</accession>
<feature type="compositionally biased region" description="Basic and acidic residues" evidence="1">
    <location>
        <begin position="160"/>
        <end position="174"/>
    </location>
</feature>
<evidence type="ECO:0000313" key="4">
    <source>
        <dbReference type="Proteomes" id="UP001338125"/>
    </source>
</evidence>
<dbReference type="Gene3D" id="3.30.710.10">
    <property type="entry name" value="Potassium Channel Kv1.1, Chain A"/>
    <property type="match status" value="1"/>
</dbReference>
<dbReference type="PROSITE" id="PS50097">
    <property type="entry name" value="BTB"/>
    <property type="match status" value="1"/>
</dbReference>
<comment type="caution">
    <text evidence="3">The sequence shown here is derived from an EMBL/GenBank/DDBJ whole genome shotgun (WGS) entry which is preliminary data.</text>
</comment>
<dbReference type="Proteomes" id="UP001338125">
    <property type="component" value="Unassembled WGS sequence"/>
</dbReference>
<feature type="compositionally biased region" description="Basic and acidic residues" evidence="1">
    <location>
        <begin position="1"/>
        <end position="10"/>
    </location>
</feature>
<sequence>MKRTSLDGRSRKSHQSTSKPKKKTQSDLKPASPPKSSPWGHFDSISTKSTDEFPALPLAKSGIEEADESTGSEGKERQNPINEEAGVASSGELQEAASSDAYNSASEDSQTPIIEEPPSASDEETRTPTGEDAPSLVSEEAQTVLEGSQSPASSISATTMEDKASPNQNKDRVSDSVSTCSSESRKLFEAAASRATENLWNYCIGADVHIYVDSLVYKVHRNVLVQHSAWLREFLPPPNEDGTPIDVYLPFAVGAVGPCLSFMYTNRIDICERDDTSPLSSVHLARCVLGYCGAATLQMSALSAHIIRIVESTAGEFAGYFATHFVNQEMNRKQGYDFAYHLTSAFNIIHSEPCYELVRPMRLALARVFDEIFPSLFRQPAFVYMLGLPSWKQHSAAISADLLEYRRLVGYSRHTKGVIPSTKDEFEVLYGKWSTRNNKQQLVGNNESEREAKNE</sequence>
<feature type="compositionally biased region" description="Polar residues" evidence="1">
    <location>
        <begin position="145"/>
        <end position="159"/>
    </location>
</feature>
<evidence type="ECO:0000259" key="2">
    <source>
        <dbReference type="PROSITE" id="PS50097"/>
    </source>
</evidence>
<dbReference type="InterPro" id="IPR000210">
    <property type="entry name" value="BTB/POZ_dom"/>
</dbReference>